<sequence length="250" mass="26214">MLRMTFGAALSELRKAQKTAKGVSLYSRYVNRPLGRVFAAAAYAAGLRPNHVTLLSAAFTGGGIAAVALVRPGWLMAVAVYALLVTGFALDSADGQLARLRRESSAAGEWLDHVVDCAKVTAVHAAVLVSFYRFFDLSSDGWLLLPLGFQLAAVLIFCGGLLADKLKAKPKPQAQPAADAADAAPAPAAPPSRLRAVALLPVDYGVFCVVFLLLGSERAFLAGYTALAAAAGLFLAAFMAKWFRELSAAS</sequence>
<dbReference type="Proteomes" id="UP001500443">
    <property type="component" value="Unassembled WGS sequence"/>
</dbReference>
<name>A0ABP4KCW0_9ACTN</name>
<dbReference type="EMBL" id="BAAAPF010000258">
    <property type="protein sequence ID" value="GAA1499774.1"/>
    <property type="molecule type" value="Genomic_DNA"/>
</dbReference>
<evidence type="ECO:0000256" key="2">
    <source>
        <dbReference type="RuleBase" id="RU003750"/>
    </source>
</evidence>
<feature type="transmembrane region" description="Helical" evidence="3">
    <location>
        <begin position="141"/>
        <end position="163"/>
    </location>
</feature>
<proteinExistence type="inferred from homology"/>
<dbReference type="InterPro" id="IPR000462">
    <property type="entry name" value="CDP-OH_P_trans"/>
</dbReference>
<keyword evidence="5" id="KW-1185">Reference proteome</keyword>
<evidence type="ECO:0000313" key="5">
    <source>
        <dbReference type="Proteomes" id="UP001500443"/>
    </source>
</evidence>
<protein>
    <submittedName>
        <fullName evidence="4">CDP-alcohol phosphatidyltransferase family protein</fullName>
    </submittedName>
</protein>
<dbReference type="InterPro" id="IPR048254">
    <property type="entry name" value="CDP_ALCOHOL_P_TRANSF_CS"/>
</dbReference>
<evidence type="ECO:0000256" key="3">
    <source>
        <dbReference type="SAM" id="Phobius"/>
    </source>
</evidence>
<accession>A0ABP4KCW0</accession>
<dbReference type="InterPro" id="IPR043130">
    <property type="entry name" value="CDP-OH_PTrfase_TM_dom"/>
</dbReference>
<dbReference type="PROSITE" id="PS00379">
    <property type="entry name" value="CDP_ALCOHOL_P_TRANSF"/>
    <property type="match status" value="1"/>
</dbReference>
<keyword evidence="3" id="KW-0812">Transmembrane</keyword>
<feature type="transmembrane region" description="Helical" evidence="3">
    <location>
        <begin position="221"/>
        <end position="243"/>
    </location>
</feature>
<reference evidence="5" key="1">
    <citation type="journal article" date="2019" name="Int. J. Syst. Evol. Microbiol.">
        <title>The Global Catalogue of Microorganisms (GCM) 10K type strain sequencing project: providing services to taxonomists for standard genome sequencing and annotation.</title>
        <authorList>
            <consortium name="The Broad Institute Genomics Platform"/>
            <consortium name="The Broad Institute Genome Sequencing Center for Infectious Disease"/>
            <person name="Wu L."/>
            <person name="Ma J."/>
        </authorList>
    </citation>
    <scope>NUCLEOTIDE SEQUENCE [LARGE SCALE GENOMIC DNA]</scope>
    <source>
        <strain evidence="5">JCM 15481</strain>
    </source>
</reference>
<evidence type="ECO:0000256" key="1">
    <source>
        <dbReference type="ARBA" id="ARBA00022679"/>
    </source>
</evidence>
<organism evidence="4 5">
    <name type="scientific">Streptomyces synnematoformans</name>
    <dbReference type="NCBI Taxonomy" id="415721"/>
    <lineage>
        <taxon>Bacteria</taxon>
        <taxon>Bacillati</taxon>
        <taxon>Actinomycetota</taxon>
        <taxon>Actinomycetes</taxon>
        <taxon>Kitasatosporales</taxon>
        <taxon>Streptomycetaceae</taxon>
        <taxon>Streptomyces</taxon>
    </lineage>
</organism>
<keyword evidence="3" id="KW-1133">Transmembrane helix</keyword>
<comment type="caution">
    <text evidence="4">The sequence shown here is derived from an EMBL/GenBank/DDBJ whole genome shotgun (WGS) entry which is preliminary data.</text>
</comment>
<evidence type="ECO:0000313" key="4">
    <source>
        <dbReference type="EMBL" id="GAA1499774.1"/>
    </source>
</evidence>
<gene>
    <name evidence="4" type="ORF">GCM10009802_54150</name>
</gene>
<feature type="transmembrane region" description="Helical" evidence="3">
    <location>
        <begin position="196"/>
        <end position="215"/>
    </location>
</feature>
<keyword evidence="3" id="KW-0472">Membrane</keyword>
<dbReference type="Pfam" id="PF01066">
    <property type="entry name" value="CDP-OH_P_transf"/>
    <property type="match status" value="1"/>
</dbReference>
<keyword evidence="1 2" id="KW-0808">Transferase</keyword>
<dbReference type="Gene3D" id="1.20.120.1760">
    <property type="match status" value="1"/>
</dbReference>
<feature type="transmembrane region" description="Helical" evidence="3">
    <location>
        <begin position="75"/>
        <end position="93"/>
    </location>
</feature>
<comment type="similarity">
    <text evidence="2">Belongs to the CDP-alcohol phosphatidyltransferase class-I family.</text>
</comment>